<name>A0A1X7F9E5_TRICW</name>
<proteinExistence type="predicted"/>
<gene>
    <name evidence="1" type="ORF">SAMN06295900_10853</name>
</gene>
<evidence type="ECO:0000313" key="1">
    <source>
        <dbReference type="EMBL" id="SMF48399.1"/>
    </source>
</evidence>
<dbReference type="STRING" id="28094.SAMN06295900_10853"/>
<protein>
    <submittedName>
        <fullName evidence="1">Uncharacterized protein</fullName>
    </submittedName>
</protein>
<sequence length="308" mass="36053">MEHLLLFLKWPLKAIWTVLRWLARALGAIVIQPVLEQAHRYHLDLRRWQRRWVELTRGIDTQLLAASPYTRDYRDVSYLLIRNSSESVIDELLLCAEAQNGSMKFQESIRLFRLEPGDVFKVTLRSFPIQTVWATERGIFSSYESTEIFPVRLARDGRIEEFAPTALRSYPTLVDHLNPGWQRWGEKLYNVKALEDSILDLKFYWAHRFCGRYGLLGFSSKDLFRDVLSGRRYGLLPSVLLYALMANRWMLILVTWTPLVLRKKRLEFENDNDMRDATEYVLRRGEGARPTRIIRKTDAASPSADDGI</sequence>
<evidence type="ECO:0000313" key="2">
    <source>
        <dbReference type="Proteomes" id="UP000192911"/>
    </source>
</evidence>
<dbReference type="RefSeq" id="WP_085228405.1">
    <property type="nucleotide sequence ID" value="NZ_BSQD01000010.1"/>
</dbReference>
<accession>A0A1X7F9E5</accession>
<reference evidence="2" key="1">
    <citation type="submission" date="2017-04" db="EMBL/GenBank/DDBJ databases">
        <authorList>
            <person name="Varghese N."/>
            <person name="Submissions S."/>
        </authorList>
    </citation>
    <scope>NUCLEOTIDE SEQUENCE [LARGE SCALE GENOMIC DNA]</scope>
    <source>
        <strain evidence="2">Ballard 720</strain>
    </source>
</reference>
<keyword evidence="2" id="KW-1185">Reference proteome</keyword>
<organism evidence="1 2">
    <name type="scientific">Trinickia caryophylli</name>
    <name type="common">Paraburkholderia caryophylli</name>
    <dbReference type="NCBI Taxonomy" id="28094"/>
    <lineage>
        <taxon>Bacteria</taxon>
        <taxon>Pseudomonadati</taxon>
        <taxon>Pseudomonadota</taxon>
        <taxon>Betaproteobacteria</taxon>
        <taxon>Burkholderiales</taxon>
        <taxon>Burkholderiaceae</taxon>
        <taxon>Trinickia</taxon>
    </lineage>
</organism>
<dbReference type="OrthoDB" id="9984155at2"/>
<dbReference type="GeneID" id="95550217"/>
<dbReference type="Proteomes" id="UP000192911">
    <property type="component" value="Unassembled WGS sequence"/>
</dbReference>
<dbReference type="EMBL" id="FXAH01000008">
    <property type="protein sequence ID" value="SMF48399.1"/>
    <property type="molecule type" value="Genomic_DNA"/>
</dbReference>
<dbReference type="AlphaFoldDB" id="A0A1X7F9E5"/>